<gene>
    <name evidence="3" type="ORF">GV64_04840</name>
</gene>
<organism evidence="3 4">
    <name type="scientific">Endozoicomonas elysicola</name>
    <dbReference type="NCBI Taxonomy" id="305900"/>
    <lineage>
        <taxon>Bacteria</taxon>
        <taxon>Pseudomonadati</taxon>
        <taxon>Pseudomonadota</taxon>
        <taxon>Gammaproteobacteria</taxon>
        <taxon>Oceanospirillales</taxon>
        <taxon>Endozoicomonadaceae</taxon>
        <taxon>Endozoicomonas</taxon>
    </lineage>
</organism>
<dbReference type="GO" id="GO:0009446">
    <property type="term" value="P:putrescine biosynthetic process"/>
    <property type="evidence" value="ECO:0007669"/>
    <property type="project" value="InterPro"/>
</dbReference>
<evidence type="ECO:0000256" key="2">
    <source>
        <dbReference type="SAM" id="MobiDB-lite"/>
    </source>
</evidence>
<keyword evidence="4" id="KW-1185">Reference proteome</keyword>
<evidence type="ECO:0008006" key="5">
    <source>
        <dbReference type="Google" id="ProtNLM"/>
    </source>
</evidence>
<evidence type="ECO:0000313" key="4">
    <source>
        <dbReference type="Proteomes" id="UP000027997"/>
    </source>
</evidence>
<dbReference type="GO" id="GO:0004668">
    <property type="term" value="F:protein-arginine deiminase activity"/>
    <property type="evidence" value="ECO:0007669"/>
    <property type="project" value="InterPro"/>
</dbReference>
<dbReference type="Gene3D" id="3.75.10.10">
    <property type="entry name" value="L-arginine/glycine Amidinotransferase, Chain A"/>
    <property type="match status" value="1"/>
</dbReference>
<dbReference type="InterPro" id="IPR007466">
    <property type="entry name" value="Peptidyl-Arg-deiminase_porph"/>
</dbReference>
<proteinExistence type="predicted"/>
<dbReference type="Pfam" id="PF04371">
    <property type="entry name" value="PAD_porph"/>
    <property type="match status" value="1"/>
</dbReference>
<sequence>MANGMSNCETTSFITPPAITIDVEPQQSSADQGYCSRFGHWIISKCPAKSSLAWGFAGLGLVSAGFGAGYTVGIHQAGNGVKESSSTPLADRTARTTPPLPVTHSIKTTEGLPPWIPPTTEAFIFDALSEDSEHVSQWATRKMHPWDNGVEVSTPTSDEQEMKVSAKTTTPEQELKVTTTTATHEKEVKASTTAATTEQPVEVSTSGNSELDPDADRARYLELLRQIYGESEQVPEIDQDTVQVEGRPWAEYEKNTRYLFFSDDTVSDEPTYEARGMKRKLARKLPNGVDLVVYTTADRTDHIRANYGPLVGDERLHVLHVPRGGKNLLWARDNLPIPVIGKTGELKLISGKNPFFQPDEALAHFLDAELVSQPHYDVIGGNFMADSKGNCVVVNNEDTQMIPDRIYSHYYGCNTTIRLEHIAGVGHTDEVVKFIDSNNVVTDQPAYQQRFEKLGYTVTLLPQPENEYETYVNSVIVRNTLFMPTFDQPTDEEAKQIYKKLGFKVVTSRSKKLSNELEGSFHCITSTFPKEGIMAKPSFNSSRHHG</sequence>
<name>A0A081K7N3_9GAMM</name>
<dbReference type="AlphaFoldDB" id="A0A081K7N3"/>
<comment type="caution">
    <text evidence="3">The sequence shown here is derived from an EMBL/GenBank/DDBJ whole genome shotgun (WGS) entry which is preliminary data.</text>
</comment>
<protein>
    <recommendedName>
        <fullName evidence="5">Amidinotransferase</fullName>
    </recommendedName>
</protein>
<dbReference type="Proteomes" id="UP000027997">
    <property type="component" value="Unassembled WGS sequence"/>
</dbReference>
<keyword evidence="1" id="KW-0378">Hydrolase</keyword>
<dbReference type="EMBL" id="JOJP01000001">
    <property type="protein sequence ID" value="KEI70159.1"/>
    <property type="molecule type" value="Genomic_DNA"/>
</dbReference>
<evidence type="ECO:0000313" key="3">
    <source>
        <dbReference type="EMBL" id="KEI70159.1"/>
    </source>
</evidence>
<dbReference type="SUPFAM" id="SSF55909">
    <property type="entry name" value="Pentein"/>
    <property type="match status" value="1"/>
</dbReference>
<accession>A0A081K7N3</accession>
<reference evidence="3 4" key="1">
    <citation type="submission" date="2014-06" db="EMBL/GenBank/DDBJ databases">
        <title>Whole Genome Sequences of Three Symbiotic Endozoicomonas Bacteria.</title>
        <authorList>
            <person name="Neave M.J."/>
            <person name="Apprill A."/>
            <person name="Voolstra C.R."/>
        </authorList>
    </citation>
    <scope>NUCLEOTIDE SEQUENCE [LARGE SCALE GENOMIC DNA]</scope>
    <source>
        <strain evidence="3 4">DSM 22380</strain>
    </source>
</reference>
<feature type="region of interest" description="Disordered" evidence="2">
    <location>
        <begin position="146"/>
        <end position="213"/>
    </location>
</feature>
<evidence type="ECO:0000256" key="1">
    <source>
        <dbReference type="ARBA" id="ARBA00022801"/>
    </source>
</evidence>
<feature type="compositionally biased region" description="Polar residues" evidence="2">
    <location>
        <begin position="190"/>
        <end position="209"/>
    </location>
</feature>
<feature type="compositionally biased region" description="Polar residues" evidence="2">
    <location>
        <begin position="166"/>
        <end position="182"/>
    </location>
</feature>